<keyword evidence="1" id="KW-0175">Coiled coil</keyword>
<dbReference type="Pfam" id="PF02120">
    <property type="entry name" value="Flg_hook"/>
    <property type="match status" value="1"/>
</dbReference>
<dbReference type="InterPro" id="IPR021136">
    <property type="entry name" value="Flagellar_hook_control-like_C"/>
</dbReference>
<dbReference type="RefSeq" id="WP_072831684.1">
    <property type="nucleotide sequence ID" value="NZ_FQXP01000006.1"/>
</dbReference>
<dbReference type="STRING" id="1121306.SAMN02745196_01792"/>
<dbReference type="Gene3D" id="3.30.750.140">
    <property type="match status" value="1"/>
</dbReference>
<sequence>MKIDMLPMAVNFGNCEEIKTDKENRGFLNFLNNKIERSSTDKSENIKEVEVNDSHKDSEDELIALMTSILNALGKLDNNQLVKTKDIPDLTINLELLEKVLVKLEQKEGINAQNLAEFLKGNKLEELLSELNLDLDKLELSKEEGTKLFIKIVNKLGEGKASSSIEKGGNGLKLEEHSEVNDIKAAKNIQGAKDIQGATIENSESSKVHDKPLDIKDKLFDLGAFKHRNIVLEERPSNSQGELSLLNRIAFSSDSKVEIPKEAAPTVVRNEFLGADMLKVVKYISNNRIEELSVKITPKELGEVSIKLLKAEDNNELIITLANKKAYELIKDNVADIEKHISNLDIKIKEVVVQVKNEVYSDFLGNFNEQFNKNNSRQQQKNNLTKKESSFEEEQENQGDESNINLLV</sequence>
<dbReference type="AlphaFoldDB" id="A0A1M5WRN2"/>
<gene>
    <name evidence="4" type="ORF">SAMN02745196_01792</name>
</gene>
<evidence type="ECO:0000256" key="1">
    <source>
        <dbReference type="SAM" id="Coils"/>
    </source>
</evidence>
<feature type="coiled-coil region" evidence="1">
    <location>
        <begin position="87"/>
        <end position="144"/>
    </location>
</feature>
<protein>
    <submittedName>
        <fullName evidence="4">Hook-length control protein FliK</fullName>
    </submittedName>
</protein>
<proteinExistence type="predicted"/>
<feature type="domain" description="Flagellar hook-length control protein-like C-terminal" evidence="3">
    <location>
        <begin position="284"/>
        <end position="357"/>
    </location>
</feature>
<organism evidence="4 5">
    <name type="scientific">Clostridium collagenovorans DSM 3089</name>
    <dbReference type="NCBI Taxonomy" id="1121306"/>
    <lineage>
        <taxon>Bacteria</taxon>
        <taxon>Bacillati</taxon>
        <taxon>Bacillota</taxon>
        <taxon>Clostridia</taxon>
        <taxon>Eubacteriales</taxon>
        <taxon>Clostridiaceae</taxon>
        <taxon>Clostridium</taxon>
    </lineage>
</organism>
<dbReference type="Proteomes" id="UP000184526">
    <property type="component" value="Unassembled WGS sequence"/>
</dbReference>
<feature type="region of interest" description="Disordered" evidence="2">
    <location>
        <begin position="388"/>
        <end position="408"/>
    </location>
</feature>
<evidence type="ECO:0000313" key="4">
    <source>
        <dbReference type="EMBL" id="SHH89683.1"/>
    </source>
</evidence>
<dbReference type="OrthoDB" id="1934566at2"/>
<evidence type="ECO:0000256" key="2">
    <source>
        <dbReference type="SAM" id="MobiDB-lite"/>
    </source>
</evidence>
<keyword evidence="5" id="KW-1185">Reference proteome</keyword>
<dbReference type="InterPro" id="IPR038610">
    <property type="entry name" value="FliK-like_C_sf"/>
</dbReference>
<evidence type="ECO:0000259" key="3">
    <source>
        <dbReference type="Pfam" id="PF02120"/>
    </source>
</evidence>
<dbReference type="EMBL" id="FQXP01000006">
    <property type="protein sequence ID" value="SHH89683.1"/>
    <property type="molecule type" value="Genomic_DNA"/>
</dbReference>
<name>A0A1M5WRN2_9CLOT</name>
<evidence type="ECO:0000313" key="5">
    <source>
        <dbReference type="Proteomes" id="UP000184526"/>
    </source>
</evidence>
<accession>A0A1M5WRN2</accession>
<reference evidence="4 5" key="1">
    <citation type="submission" date="2016-11" db="EMBL/GenBank/DDBJ databases">
        <authorList>
            <person name="Jaros S."/>
            <person name="Januszkiewicz K."/>
            <person name="Wedrychowicz H."/>
        </authorList>
    </citation>
    <scope>NUCLEOTIDE SEQUENCE [LARGE SCALE GENOMIC DNA]</scope>
    <source>
        <strain evidence="4 5">DSM 3089</strain>
    </source>
</reference>